<dbReference type="PANTHER" id="PTHR24148">
    <property type="entry name" value="ANKYRIN REPEAT DOMAIN-CONTAINING PROTEIN 39 HOMOLOG-RELATED"/>
    <property type="match status" value="1"/>
</dbReference>
<evidence type="ECO:0000313" key="3">
    <source>
        <dbReference type="Proteomes" id="UP000663193"/>
    </source>
</evidence>
<evidence type="ECO:0000259" key="1">
    <source>
        <dbReference type="Pfam" id="PF06985"/>
    </source>
</evidence>
<gene>
    <name evidence="2" type="ORF">JI435_093950</name>
</gene>
<dbReference type="Pfam" id="PF06985">
    <property type="entry name" value="HET"/>
    <property type="match status" value="1"/>
</dbReference>
<keyword evidence="3" id="KW-1185">Reference proteome</keyword>
<accession>A0A7U2F8T6</accession>
<dbReference type="Proteomes" id="UP000663193">
    <property type="component" value="Chromosome 11"/>
</dbReference>
<reference evidence="3" key="1">
    <citation type="journal article" date="2021" name="BMC Genomics">
        <title>Chromosome-level genome assembly and manually-curated proteome of model necrotroph Parastagonospora nodorum Sn15 reveals a genome-wide trove of candidate effector homologs, and redundancy of virulence-related functions within an accessory chromosome.</title>
        <authorList>
            <person name="Bertazzoni S."/>
            <person name="Jones D.A.B."/>
            <person name="Phan H.T."/>
            <person name="Tan K.-C."/>
            <person name="Hane J.K."/>
        </authorList>
    </citation>
    <scope>NUCLEOTIDE SEQUENCE [LARGE SCALE GENOMIC DNA]</scope>
    <source>
        <strain evidence="3">SN15 / ATCC MYA-4574 / FGSC 10173)</strain>
    </source>
</reference>
<dbReference type="EMBL" id="CP069033">
    <property type="protein sequence ID" value="QRD00870.1"/>
    <property type="molecule type" value="Genomic_DNA"/>
</dbReference>
<dbReference type="PANTHER" id="PTHR24148:SF64">
    <property type="entry name" value="HETEROKARYON INCOMPATIBILITY DOMAIN-CONTAINING PROTEIN"/>
    <property type="match status" value="1"/>
</dbReference>
<dbReference type="InterPro" id="IPR052895">
    <property type="entry name" value="HetReg/Transcr_Mod"/>
</dbReference>
<name>A0A7U2F8T6_PHANO</name>
<organism evidence="2 3">
    <name type="scientific">Phaeosphaeria nodorum (strain SN15 / ATCC MYA-4574 / FGSC 10173)</name>
    <name type="common">Glume blotch fungus</name>
    <name type="synonym">Parastagonospora nodorum</name>
    <dbReference type="NCBI Taxonomy" id="321614"/>
    <lineage>
        <taxon>Eukaryota</taxon>
        <taxon>Fungi</taxon>
        <taxon>Dikarya</taxon>
        <taxon>Ascomycota</taxon>
        <taxon>Pezizomycotina</taxon>
        <taxon>Dothideomycetes</taxon>
        <taxon>Pleosporomycetidae</taxon>
        <taxon>Pleosporales</taxon>
        <taxon>Pleosporineae</taxon>
        <taxon>Phaeosphaeriaceae</taxon>
        <taxon>Parastagonospora</taxon>
    </lineage>
</organism>
<protein>
    <recommendedName>
        <fullName evidence="1">Heterokaryon incompatibility domain-containing protein</fullName>
    </recommendedName>
</protein>
<evidence type="ECO:0000313" key="2">
    <source>
        <dbReference type="EMBL" id="QRD00870.1"/>
    </source>
</evidence>
<proteinExistence type="predicted"/>
<dbReference type="AlphaFoldDB" id="A0A7U2F8T6"/>
<sequence>MSPKNGLEGYKYTPFPQDDSKGDYIRYLTLHAGSGDEPLQCTVHTAPMVHTEYEAVSYVWGSDVRDQMITCNGRQLPITTNLFRVLQRVRQPDAPRSIWADLICINQEDLDEKGYQVSIMGKIYRHANRVLIHMGGDDKGHGQKVRSLLETICTKIKQVLLMIPTDWNTYPYPDQSDSILTDSRWDSLRLLLEETWFTRGWVVREAGFAKDGQVYWGDSEFSWDDLMRTCAWLYKRAVNTLYDKSFDGRIPLAHVEVFEDRHAEYAKLFTTEMTWVNASLLGYLSLTKQLNLKDERDRIYAFLELVENEERPIHLRPNYKDHFLHVYHQFAAEYIRSTRYIGLLSNVEHDGLSLHSGIPSWVPRWDMSVTRTGYAFAPADSGYLPLTSRDGSFSEPTVENDSILSSEGVIIDTILHASQALDSSSTTVDTISNIWQTFDNTANGWSYPSENRLGVFIGILTAGTREGDALEWLRSMAAFYQIIYEQSGSPAGIEAPSWLAEASSIDLFLNTVKGYTHNRKLVLTKRGYIGLASAMAQKGDACGIIFGCTTPCILRGSSDRDCYKYLGAAYIVGQDHWKTSDGRVIFSEILGSEDSKDWVDWDVEERDIRLC</sequence>
<feature type="domain" description="Heterokaryon incompatibility" evidence="1">
    <location>
        <begin position="53"/>
        <end position="205"/>
    </location>
</feature>
<dbReference type="InterPro" id="IPR010730">
    <property type="entry name" value="HET"/>
</dbReference>
<dbReference type="OrthoDB" id="2157530at2759"/>
<dbReference type="Pfam" id="PF26639">
    <property type="entry name" value="Het-6_barrel"/>
    <property type="match status" value="1"/>
</dbReference>
<dbReference type="VEuPathDB" id="FungiDB:JI435_093950"/>